<dbReference type="Gene3D" id="2.120.10.30">
    <property type="entry name" value="TolB, C-terminal domain"/>
    <property type="match status" value="1"/>
</dbReference>
<name>A0A944M8F2_9GAMM</name>
<gene>
    <name evidence="1" type="ORF">KME65_08565</name>
</gene>
<dbReference type="InterPro" id="IPR011659">
    <property type="entry name" value="WD40"/>
</dbReference>
<evidence type="ECO:0000313" key="2">
    <source>
        <dbReference type="Proteomes" id="UP000770889"/>
    </source>
</evidence>
<dbReference type="EMBL" id="JAHHGM010000006">
    <property type="protein sequence ID" value="MBT2989005.1"/>
    <property type="molecule type" value="Genomic_DNA"/>
</dbReference>
<reference evidence="1 2" key="1">
    <citation type="submission" date="2021-05" db="EMBL/GenBank/DDBJ databases">
        <title>Genetic and Functional Diversity in Clade A Lucinid endosymbionts from the Bahamas.</title>
        <authorList>
            <person name="Giani N.M."/>
            <person name="Engel A.S."/>
            <person name="Campbell B.J."/>
        </authorList>
    </citation>
    <scope>NUCLEOTIDE SEQUENCE [LARGE SCALE GENOMIC DNA]</scope>
    <source>
        <strain evidence="1">LUC16012Gg_MoonRockCtena</strain>
    </source>
</reference>
<protein>
    <submittedName>
        <fullName evidence="1">PD40 domain-containing protein</fullName>
    </submittedName>
</protein>
<dbReference type="InterPro" id="IPR011042">
    <property type="entry name" value="6-blade_b-propeller_TolB-like"/>
</dbReference>
<dbReference type="Pfam" id="PF07676">
    <property type="entry name" value="PD40"/>
    <property type="match status" value="1"/>
</dbReference>
<accession>A0A944M8F2</accession>
<evidence type="ECO:0000313" key="1">
    <source>
        <dbReference type="EMBL" id="MBT2989005.1"/>
    </source>
</evidence>
<comment type="caution">
    <text evidence="1">The sequence shown here is derived from an EMBL/GenBank/DDBJ whole genome shotgun (WGS) entry which is preliminary data.</text>
</comment>
<proteinExistence type="predicted"/>
<dbReference type="AlphaFoldDB" id="A0A944M8F2"/>
<dbReference type="Proteomes" id="UP000770889">
    <property type="component" value="Unassembled WGS sequence"/>
</dbReference>
<dbReference type="SUPFAM" id="SSF82171">
    <property type="entry name" value="DPP6 N-terminal domain-like"/>
    <property type="match status" value="1"/>
</dbReference>
<organism evidence="1 2">
    <name type="scientific">Candidatus Thiodiazotropha taylori</name>
    <dbReference type="NCBI Taxonomy" id="2792791"/>
    <lineage>
        <taxon>Bacteria</taxon>
        <taxon>Pseudomonadati</taxon>
        <taxon>Pseudomonadota</taxon>
        <taxon>Gammaproteobacteria</taxon>
        <taxon>Chromatiales</taxon>
        <taxon>Sedimenticolaceae</taxon>
        <taxon>Candidatus Thiodiazotropha</taxon>
    </lineage>
</organism>
<sequence length="377" mass="40913">MKVTWNVIFLIAISSLFFLPGCGGGGGEGGGSSATDSQINQSDQAGQSINPGLAGKVVLGGKGWVLDLTTGSYTRVPGVEAWDERPEYLGIATVEITSQEVAGGMVVETVNNCRDSDSVYYNLECVRLYDGSGAMFAGFTFSGTIHEPVKISRDSRYLAVIREYDFNSSDYYLEIHDRENNQLVSYTVISQGFALIDFDWLPDNRLVYTLGQSIYVTPVLSTVGNPIIQFDSTQGEPVEVRASPDGERIAFVLKTYGTRVSTHGHAHTLDVNGNDLKRLAVVPGESDPHMKHPTWSPDGEWILLLEGEVGAADWFALGTPGTLYAVPADGTDVPLSMDTATTTAVPILGRHLQIHETDSDLIYRFTDAGELFWISSP</sequence>